<dbReference type="Proteomes" id="UP000326565">
    <property type="component" value="Unassembled WGS sequence"/>
</dbReference>
<dbReference type="EMBL" id="ML732150">
    <property type="protein sequence ID" value="KAB8079560.1"/>
    <property type="molecule type" value="Genomic_DNA"/>
</dbReference>
<feature type="transmembrane region" description="Helical" evidence="1">
    <location>
        <begin position="146"/>
        <end position="165"/>
    </location>
</feature>
<protein>
    <submittedName>
        <fullName evidence="2">Uncharacterized protein</fullName>
    </submittedName>
</protein>
<feature type="transmembrane region" description="Helical" evidence="1">
    <location>
        <begin position="98"/>
        <end position="120"/>
    </location>
</feature>
<evidence type="ECO:0000313" key="2">
    <source>
        <dbReference type="EMBL" id="KAB8079560.1"/>
    </source>
</evidence>
<keyword evidence="1" id="KW-1133">Transmembrane helix</keyword>
<reference evidence="2 3" key="1">
    <citation type="submission" date="2019-04" db="EMBL/GenBank/DDBJ databases">
        <title>Friends and foes A comparative genomics study of 23 Aspergillus species from section Flavi.</title>
        <authorList>
            <consortium name="DOE Joint Genome Institute"/>
            <person name="Kjaerbolling I."/>
            <person name="Vesth T."/>
            <person name="Frisvad J.C."/>
            <person name="Nybo J.L."/>
            <person name="Theobald S."/>
            <person name="Kildgaard S."/>
            <person name="Isbrandt T."/>
            <person name="Kuo A."/>
            <person name="Sato A."/>
            <person name="Lyhne E.K."/>
            <person name="Kogle M.E."/>
            <person name="Wiebenga A."/>
            <person name="Kun R.S."/>
            <person name="Lubbers R.J."/>
            <person name="Makela M.R."/>
            <person name="Barry K."/>
            <person name="Chovatia M."/>
            <person name="Clum A."/>
            <person name="Daum C."/>
            <person name="Haridas S."/>
            <person name="He G."/>
            <person name="LaButti K."/>
            <person name="Lipzen A."/>
            <person name="Mondo S."/>
            <person name="Riley R."/>
            <person name="Salamov A."/>
            <person name="Simmons B.A."/>
            <person name="Magnuson J.K."/>
            <person name="Henrissat B."/>
            <person name="Mortensen U.H."/>
            <person name="Larsen T.O."/>
            <person name="Devries R.P."/>
            <person name="Grigoriev I.V."/>
            <person name="Machida M."/>
            <person name="Baker S.E."/>
            <person name="Andersen M.R."/>
        </authorList>
    </citation>
    <scope>NUCLEOTIDE SEQUENCE [LARGE SCALE GENOMIC DNA]</scope>
    <source>
        <strain evidence="2 3">CBS 151.66</strain>
    </source>
</reference>
<dbReference type="OrthoDB" id="10561699at2759"/>
<evidence type="ECO:0000256" key="1">
    <source>
        <dbReference type="SAM" id="Phobius"/>
    </source>
</evidence>
<proteinExistence type="predicted"/>
<keyword evidence="1" id="KW-0812">Transmembrane</keyword>
<accession>A0A5N5XKC7</accession>
<keyword evidence="3" id="KW-1185">Reference proteome</keyword>
<organism evidence="2 3">
    <name type="scientific">Aspergillus leporis</name>
    <dbReference type="NCBI Taxonomy" id="41062"/>
    <lineage>
        <taxon>Eukaryota</taxon>
        <taxon>Fungi</taxon>
        <taxon>Dikarya</taxon>
        <taxon>Ascomycota</taxon>
        <taxon>Pezizomycotina</taxon>
        <taxon>Eurotiomycetes</taxon>
        <taxon>Eurotiomycetidae</taxon>
        <taxon>Eurotiales</taxon>
        <taxon>Aspergillaceae</taxon>
        <taxon>Aspergillus</taxon>
        <taxon>Aspergillus subgen. Circumdati</taxon>
    </lineage>
</organism>
<keyword evidence="1" id="KW-0472">Membrane</keyword>
<sequence>MTCWILIALSNFDTYIFNTPAFCFGTPGSNGFIVFTFGQNCLDTAVSSRISNCTCILCREISLAVLPRGPTAPCLLEAPSIILIPKTSRLGTISLSKCLSFTGVLGVIRLYIFSLLTWTFPGRTISSNSDYCLSLFSNWSSVLIRFYYLSARPGTYTFFFFTFRVDRSLLAPGLRSIWEKEKCWGVFCMHFTRCAQKGLMLIY</sequence>
<name>A0A5N5XKC7_9EURO</name>
<gene>
    <name evidence="2" type="ORF">BDV29DRAFT_55319</name>
</gene>
<evidence type="ECO:0000313" key="3">
    <source>
        <dbReference type="Proteomes" id="UP000326565"/>
    </source>
</evidence>
<dbReference type="AlphaFoldDB" id="A0A5N5XKC7"/>